<reference evidence="1" key="1">
    <citation type="journal article" date="2014" name="Int. J. Syst. Evol. Microbiol.">
        <title>Complete genome sequence of Corynebacterium casei LMG S-19264T (=DSM 44701T), isolated from a smear-ripened cheese.</title>
        <authorList>
            <consortium name="US DOE Joint Genome Institute (JGI-PGF)"/>
            <person name="Walter F."/>
            <person name="Albersmeier A."/>
            <person name="Kalinowski J."/>
            <person name="Ruckert C."/>
        </authorList>
    </citation>
    <scope>NUCLEOTIDE SEQUENCE</scope>
    <source>
        <strain evidence="1">VKM Ac-2007</strain>
    </source>
</reference>
<dbReference type="RefSeq" id="WP_271221524.1">
    <property type="nucleotide sequence ID" value="NZ_BAAAVD010000035.1"/>
</dbReference>
<sequence>MDRDELDLLSAQLVEGGAEERGVADVIATLKESGCSIVESLYMISKVFSLSLADAKAAVMTGPSWSKESEDHEEFHEKLIEGFEREG</sequence>
<dbReference type="EMBL" id="BSEV01000021">
    <property type="protein sequence ID" value="GLK13230.1"/>
    <property type="molecule type" value="Genomic_DNA"/>
</dbReference>
<protein>
    <submittedName>
        <fullName evidence="1">Uncharacterized protein</fullName>
    </submittedName>
</protein>
<evidence type="ECO:0000313" key="1">
    <source>
        <dbReference type="EMBL" id="GLK13230.1"/>
    </source>
</evidence>
<proteinExistence type="predicted"/>
<accession>A0A9W6I701</accession>
<comment type="caution">
    <text evidence="1">The sequence shown here is derived from an EMBL/GenBank/DDBJ whole genome shotgun (WGS) entry which is preliminary data.</text>
</comment>
<keyword evidence="2" id="KW-1185">Reference proteome</keyword>
<organism evidence="1 2">
    <name type="scientific">Streptosporangium carneum</name>
    <dbReference type="NCBI Taxonomy" id="47481"/>
    <lineage>
        <taxon>Bacteria</taxon>
        <taxon>Bacillati</taxon>
        <taxon>Actinomycetota</taxon>
        <taxon>Actinomycetes</taxon>
        <taxon>Streptosporangiales</taxon>
        <taxon>Streptosporangiaceae</taxon>
        <taxon>Streptosporangium</taxon>
    </lineage>
</organism>
<dbReference type="AlphaFoldDB" id="A0A9W6I701"/>
<dbReference type="Proteomes" id="UP001143474">
    <property type="component" value="Unassembled WGS sequence"/>
</dbReference>
<gene>
    <name evidence="1" type="ORF">GCM10017600_66410</name>
</gene>
<name>A0A9W6I701_9ACTN</name>
<evidence type="ECO:0000313" key="2">
    <source>
        <dbReference type="Proteomes" id="UP001143474"/>
    </source>
</evidence>
<reference evidence="1" key="2">
    <citation type="submission" date="2023-01" db="EMBL/GenBank/DDBJ databases">
        <authorList>
            <person name="Sun Q."/>
            <person name="Evtushenko L."/>
        </authorList>
    </citation>
    <scope>NUCLEOTIDE SEQUENCE</scope>
    <source>
        <strain evidence="1">VKM Ac-2007</strain>
    </source>
</reference>